<reference evidence="8 9" key="1">
    <citation type="submission" date="2019-05" db="EMBL/GenBank/DDBJ databases">
        <title>Genome sequencing and assembly of Mycoplasma hyopneumoniae strains UFV01 and UFV02.</title>
        <authorList>
            <person name="De Souza L.F."/>
            <person name="Gonzaga N.F."/>
            <person name="Santos M.R."/>
            <person name="Deeney A.S."/>
            <person name="Vidigal P.M.P."/>
            <person name="Moreira M.A.S."/>
            <person name="Fietto J.R.L."/>
            <person name="Bressan G.C."/>
            <person name="Rycroft A.N."/>
            <person name="Silva Junior A."/>
        </authorList>
    </citation>
    <scope>NUCLEOTIDE SEQUENCE [LARGE SCALE GENOMIC DNA]</scope>
    <source>
        <strain evidence="8 9">UFV01</strain>
    </source>
</reference>
<dbReference type="PROSITE" id="PS50893">
    <property type="entry name" value="ABC_TRANSPORTER_2"/>
    <property type="match status" value="1"/>
</dbReference>
<dbReference type="InterPro" id="IPR036640">
    <property type="entry name" value="ABC1_TM_sf"/>
</dbReference>
<feature type="domain" description="ABC transporter" evidence="7">
    <location>
        <begin position="334"/>
        <end position="536"/>
    </location>
</feature>
<dbReference type="InterPro" id="IPR027417">
    <property type="entry name" value="P-loop_NTPase"/>
</dbReference>
<name>A0ABD4SXI6_MESHO</name>
<dbReference type="Proteomes" id="UP001203104">
    <property type="component" value="Unassembled WGS sequence"/>
</dbReference>
<feature type="transmembrane region" description="Helical" evidence="6">
    <location>
        <begin position="160"/>
        <end position="178"/>
    </location>
</feature>
<evidence type="ECO:0000259" key="7">
    <source>
        <dbReference type="PROSITE" id="PS50893"/>
    </source>
</evidence>
<proteinExistence type="inferred from homology"/>
<dbReference type="SUPFAM" id="SSF52540">
    <property type="entry name" value="P-loop containing nucleoside triphosphate hydrolases"/>
    <property type="match status" value="1"/>
</dbReference>
<evidence type="ECO:0000256" key="4">
    <source>
        <dbReference type="ARBA" id="ARBA00022989"/>
    </source>
</evidence>
<keyword evidence="3 6" id="KW-0812">Transmembrane</keyword>
<sequence>MKLFQNTIQILKQDKKNNFIIFLLQIIFLTLLNLHFYSYSFIVGFVKKKVPIQDKNFILWLLISSLSFVFFIIFKLIYVYHSNKTTFKIFKKNTNRLSENIRKKTYEEILKNKETYISFYNLNLDLTNSLSMTIYTHLFKGVIYIISSTIFIFLLSTKSWILILHSTLGATISVILLFKFSPLITKLQNKIQQLFQSYAGKQIKLFGLFNLFYFFNKRNVFTKYLKSQLLEKYSREFGLLKNFQYKTFLLNSGFLFFVLSNSITLSVLTYYKIFDVTLFISLFSMNLVMVTGFSSFFTYLLTAQALNPYVNKIFEKIDTKNEKKIVLQELISEINLQNLNFSYSPETRVFSNLNLSFEKNKKYAIISPSGKGKSSLLKLISGVLTNYEGKILINNSIEYKELEPKQLRKHIALTTNENIIFEDTLANNITLWDKNPDLDLLNSLIKKYKIDNFSKPETEISSKNLSEGEKQKVALARLEYKNLDIWCLDEALDNIFKEDAFEIYSDLLSKPNKTIFIASHHIPEKIKPMFDQIIEI</sequence>
<dbReference type="PANTHER" id="PTHR24221">
    <property type="entry name" value="ATP-BINDING CASSETTE SUB-FAMILY B"/>
    <property type="match status" value="1"/>
</dbReference>
<dbReference type="GO" id="GO:0005886">
    <property type="term" value="C:plasma membrane"/>
    <property type="evidence" value="ECO:0007669"/>
    <property type="project" value="UniProtKB-SubCell"/>
</dbReference>
<dbReference type="PANTHER" id="PTHR24221:SF654">
    <property type="entry name" value="ATP-BINDING CASSETTE SUB-FAMILY B MEMBER 6"/>
    <property type="match status" value="1"/>
</dbReference>
<dbReference type="Gene3D" id="3.40.50.300">
    <property type="entry name" value="P-loop containing nucleotide triphosphate hydrolases"/>
    <property type="match status" value="1"/>
</dbReference>
<dbReference type="GO" id="GO:0005524">
    <property type="term" value="F:ATP binding"/>
    <property type="evidence" value="ECO:0007669"/>
    <property type="project" value="UniProtKB-KW"/>
</dbReference>
<dbReference type="Pfam" id="PF00005">
    <property type="entry name" value="ABC_tran"/>
    <property type="match status" value="1"/>
</dbReference>
<evidence type="ECO:0000256" key="1">
    <source>
        <dbReference type="ARBA" id="ARBA00004651"/>
    </source>
</evidence>
<evidence type="ECO:0000256" key="6">
    <source>
        <dbReference type="SAM" id="Phobius"/>
    </source>
</evidence>
<comment type="caution">
    <text evidence="8">The sequence shown here is derived from an EMBL/GenBank/DDBJ whole genome shotgun (WGS) entry which is preliminary data.</text>
</comment>
<keyword evidence="4 6" id="KW-1133">Transmembrane helix</keyword>
<feature type="transmembrane region" description="Helical" evidence="6">
    <location>
        <begin position="134"/>
        <end position="154"/>
    </location>
</feature>
<accession>A0ABD4SXI6</accession>
<evidence type="ECO:0000256" key="5">
    <source>
        <dbReference type="ARBA" id="ARBA00023136"/>
    </source>
</evidence>
<evidence type="ECO:0000313" key="9">
    <source>
        <dbReference type="Proteomes" id="UP001203104"/>
    </source>
</evidence>
<dbReference type="EMBL" id="VBRW01000001">
    <property type="protein sequence ID" value="MCI8282992.1"/>
    <property type="molecule type" value="Genomic_DNA"/>
</dbReference>
<dbReference type="InterPro" id="IPR003439">
    <property type="entry name" value="ABC_transporter-like_ATP-bd"/>
</dbReference>
<feature type="transmembrane region" description="Helical" evidence="6">
    <location>
        <begin position="248"/>
        <end position="271"/>
    </location>
</feature>
<feature type="transmembrane region" description="Helical" evidence="6">
    <location>
        <begin position="20"/>
        <end position="37"/>
    </location>
</feature>
<keyword evidence="8" id="KW-0067">ATP-binding</keyword>
<evidence type="ECO:0000256" key="2">
    <source>
        <dbReference type="ARBA" id="ARBA00005417"/>
    </source>
</evidence>
<organism evidence="8 9">
    <name type="scientific">Mesomycoplasma hyopneumoniae</name>
    <name type="common">Mycoplasma hyopneumoniae</name>
    <dbReference type="NCBI Taxonomy" id="2099"/>
    <lineage>
        <taxon>Bacteria</taxon>
        <taxon>Bacillati</taxon>
        <taxon>Mycoplasmatota</taxon>
        <taxon>Mycoplasmoidales</taxon>
        <taxon>Metamycoplasmataceae</taxon>
        <taxon>Mesomycoplasma</taxon>
    </lineage>
</organism>
<comment type="similarity">
    <text evidence="2">Belongs to the ABC transporter superfamily.</text>
</comment>
<dbReference type="Gene3D" id="1.20.1560.10">
    <property type="entry name" value="ABC transporter type 1, transmembrane domain"/>
    <property type="match status" value="1"/>
</dbReference>
<evidence type="ECO:0000256" key="3">
    <source>
        <dbReference type="ARBA" id="ARBA00022692"/>
    </source>
</evidence>
<comment type="subcellular location">
    <subcellularLocation>
        <location evidence="1">Cell membrane</location>
        <topology evidence="1">Multi-pass membrane protein</topology>
    </subcellularLocation>
</comment>
<feature type="transmembrane region" description="Helical" evidence="6">
    <location>
        <begin position="278"/>
        <end position="301"/>
    </location>
</feature>
<keyword evidence="5 6" id="KW-0472">Membrane</keyword>
<gene>
    <name evidence="8" type="ORF">FEF30_00050</name>
</gene>
<evidence type="ECO:0000313" key="8">
    <source>
        <dbReference type="EMBL" id="MCI8282992.1"/>
    </source>
</evidence>
<keyword evidence="8" id="KW-0547">Nucleotide-binding</keyword>
<protein>
    <submittedName>
        <fullName evidence="8">ABC transporter ATP-binding protein</fullName>
    </submittedName>
</protein>
<feature type="transmembrane region" description="Helical" evidence="6">
    <location>
        <begin position="57"/>
        <end position="80"/>
    </location>
</feature>
<dbReference type="RefSeq" id="WP_243215857.1">
    <property type="nucleotide sequence ID" value="NZ_VBRV01000007.1"/>
</dbReference>
<dbReference type="AlphaFoldDB" id="A0ABD4SXI6"/>
<dbReference type="InterPro" id="IPR039421">
    <property type="entry name" value="Type_1_exporter"/>
</dbReference>
<dbReference type="SUPFAM" id="SSF90123">
    <property type="entry name" value="ABC transporter transmembrane region"/>
    <property type="match status" value="1"/>
</dbReference>